<dbReference type="eggNOG" id="ENOG502SAE0">
    <property type="taxonomic scope" value="Eukaryota"/>
</dbReference>
<sequence>MDFTTALIIPGVLTVLSVILTWIYLRKSVEIASRDYSNIITTTTRRCQKTDKREPPESVGDTETGQEEKENLTPEELRPYLIDSGDLEEAVRLNDDMIMKDMQEKGINNLQTYYKASRLKIKEMEKSLSTDEKEKEREAQRKQLEEIFHLMAAQKDKFGVDSYNDVEDQMKLYSQE</sequence>
<evidence type="ECO:0000313" key="5">
    <source>
        <dbReference type="Proteomes" id="UP000001593"/>
    </source>
</evidence>
<protein>
    <recommendedName>
        <fullName evidence="3">Matrix-remodeling-associated protein 7 helical domain-containing protein</fullName>
    </recommendedName>
</protein>
<proteinExistence type="predicted"/>
<keyword evidence="5" id="KW-1185">Reference proteome</keyword>
<keyword evidence="2" id="KW-0472">Membrane</keyword>
<feature type="region of interest" description="Disordered" evidence="1">
    <location>
        <begin position="44"/>
        <end position="83"/>
    </location>
</feature>
<dbReference type="EMBL" id="DS469540">
    <property type="protein sequence ID" value="EDO44897.1"/>
    <property type="molecule type" value="Genomic_DNA"/>
</dbReference>
<feature type="transmembrane region" description="Helical" evidence="2">
    <location>
        <begin position="6"/>
        <end position="25"/>
    </location>
</feature>
<gene>
    <name evidence="4" type="ORF">NEMVEDRAFT_v1g202338</name>
</gene>
<keyword evidence="2" id="KW-1133">Transmembrane helix</keyword>
<evidence type="ECO:0000256" key="2">
    <source>
        <dbReference type="SAM" id="Phobius"/>
    </source>
</evidence>
<dbReference type="HOGENOM" id="CLU_1526999_0_0_1"/>
<dbReference type="KEGG" id="nve:5516912"/>
<dbReference type="InParanoid" id="A7RUG3"/>
<dbReference type="Pfam" id="PF25473">
    <property type="entry name" value="MXRA7_helical"/>
    <property type="match status" value="1"/>
</dbReference>
<dbReference type="Proteomes" id="UP000001593">
    <property type="component" value="Unassembled WGS sequence"/>
</dbReference>
<name>A7RUG3_NEMVE</name>
<keyword evidence="2" id="KW-0812">Transmembrane</keyword>
<dbReference type="InterPro" id="IPR057534">
    <property type="entry name" value="MXRA7_helical"/>
</dbReference>
<dbReference type="OrthoDB" id="5983600at2759"/>
<dbReference type="PANTHER" id="PTHR21845">
    <property type="entry name" value="TRANSMEMBRANE ANCHOR PROTEIN 1"/>
    <property type="match status" value="1"/>
</dbReference>
<dbReference type="OMA" id="LNDDMIM"/>
<reference evidence="4 5" key="1">
    <citation type="journal article" date="2007" name="Science">
        <title>Sea anemone genome reveals ancestral eumetazoan gene repertoire and genomic organization.</title>
        <authorList>
            <person name="Putnam N.H."/>
            <person name="Srivastava M."/>
            <person name="Hellsten U."/>
            <person name="Dirks B."/>
            <person name="Chapman J."/>
            <person name="Salamov A."/>
            <person name="Terry A."/>
            <person name="Shapiro H."/>
            <person name="Lindquist E."/>
            <person name="Kapitonov V.V."/>
            <person name="Jurka J."/>
            <person name="Genikhovich G."/>
            <person name="Grigoriev I.V."/>
            <person name="Lucas S.M."/>
            <person name="Steele R.E."/>
            <person name="Finnerty J.R."/>
            <person name="Technau U."/>
            <person name="Martindale M.Q."/>
            <person name="Rokhsar D.S."/>
        </authorList>
    </citation>
    <scope>NUCLEOTIDE SEQUENCE [LARGE SCALE GENOMIC DNA]</scope>
    <source>
        <strain evidence="5">CH2 X CH6</strain>
    </source>
</reference>
<dbReference type="PANTHER" id="PTHR21845:SF2">
    <property type="entry name" value="MATRIX-REMODELING-ASSOCIATED PROTEIN 7"/>
    <property type="match status" value="1"/>
</dbReference>
<organism evidence="4 5">
    <name type="scientific">Nematostella vectensis</name>
    <name type="common">Starlet sea anemone</name>
    <dbReference type="NCBI Taxonomy" id="45351"/>
    <lineage>
        <taxon>Eukaryota</taxon>
        <taxon>Metazoa</taxon>
        <taxon>Cnidaria</taxon>
        <taxon>Anthozoa</taxon>
        <taxon>Hexacorallia</taxon>
        <taxon>Actiniaria</taxon>
        <taxon>Edwardsiidae</taxon>
        <taxon>Nematostella</taxon>
    </lineage>
</organism>
<dbReference type="AlphaFoldDB" id="A7RUG3"/>
<dbReference type="InterPro" id="IPR026622">
    <property type="entry name" value="Mxra7"/>
</dbReference>
<feature type="domain" description="Matrix-remodeling-associated protein 7 helical" evidence="3">
    <location>
        <begin position="114"/>
        <end position="174"/>
    </location>
</feature>
<evidence type="ECO:0000256" key="1">
    <source>
        <dbReference type="SAM" id="MobiDB-lite"/>
    </source>
</evidence>
<accession>A7RUG3</accession>
<evidence type="ECO:0000259" key="3">
    <source>
        <dbReference type="Pfam" id="PF25473"/>
    </source>
</evidence>
<evidence type="ECO:0000313" key="4">
    <source>
        <dbReference type="EMBL" id="EDO44897.1"/>
    </source>
</evidence>
<feature type="compositionally biased region" description="Basic and acidic residues" evidence="1">
    <location>
        <begin position="66"/>
        <end position="78"/>
    </location>
</feature>